<comment type="caution">
    <text evidence="3">The sequence shown here is derived from an EMBL/GenBank/DDBJ whole genome shotgun (WGS) entry which is preliminary data.</text>
</comment>
<dbReference type="EMBL" id="JAJEPS010000002">
    <property type="protein sequence ID" value="MCC2125315.1"/>
    <property type="molecule type" value="Genomic_DNA"/>
</dbReference>
<accession>A0AAE3DAN0</accession>
<gene>
    <name evidence="3" type="ORF">LKD36_03870</name>
</gene>
<keyword evidence="1" id="KW-0175">Coiled coil</keyword>
<sequence length="160" mass="18374">MKTVYCKKCGSVIDNESGQCTGCGKKYFRIRKLFSSKVLIWILVIACTGLAGCSYFWYTGYNYQLQQVIQLNEELAKNSDELKTAKSRLSNLSIRYSNLQTEYDKSIEKTLFLDTHIVFTTPSGNKYHSYDCYHLSGHSTYHWFKEDAESAGYEPCADCQ</sequence>
<keyword evidence="4" id="KW-1185">Reference proteome</keyword>
<proteinExistence type="predicted"/>
<feature type="coiled-coil region" evidence="1">
    <location>
        <begin position="65"/>
        <end position="109"/>
    </location>
</feature>
<dbReference type="Proteomes" id="UP001198220">
    <property type="component" value="Unassembled WGS sequence"/>
</dbReference>
<organism evidence="3 4">
    <name type="scientific">Hominiventricola filiformis</name>
    <dbReference type="NCBI Taxonomy" id="2885352"/>
    <lineage>
        <taxon>Bacteria</taxon>
        <taxon>Bacillati</taxon>
        <taxon>Bacillota</taxon>
        <taxon>Clostridia</taxon>
        <taxon>Lachnospirales</taxon>
        <taxon>Lachnospiraceae</taxon>
        <taxon>Hominiventricola</taxon>
    </lineage>
</organism>
<evidence type="ECO:0000256" key="1">
    <source>
        <dbReference type="SAM" id="Coils"/>
    </source>
</evidence>
<evidence type="ECO:0000313" key="4">
    <source>
        <dbReference type="Proteomes" id="UP001198220"/>
    </source>
</evidence>
<keyword evidence="2" id="KW-0472">Membrane</keyword>
<reference evidence="3 4" key="1">
    <citation type="submission" date="2021-10" db="EMBL/GenBank/DDBJ databases">
        <title>Anaerobic single-cell dispensing facilitates the cultivation of human gut bacteria.</title>
        <authorList>
            <person name="Afrizal A."/>
        </authorList>
    </citation>
    <scope>NUCLEOTIDE SEQUENCE [LARGE SCALE GENOMIC DNA]</scope>
    <source>
        <strain evidence="3 4">CLA-AA-H276</strain>
    </source>
</reference>
<dbReference type="RefSeq" id="WP_308458770.1">
    <property type="nucleotide sequence ID" value="NZ_JAJEPS010000002.1"/>
</dbReference>
<feature type="transmembrane region" description="Helical" evidence="2">
    <location>
        <begin position="38"/>
        <end position="58"/>
    </location>
</feature>
<keyword evidence="2" id="KW-1133">Transmembrane helix</keyword>
<evidence type="ECO:0000313" key="3">
    <source>
        <dbReference type="EMBL" id="MCC2125315.1"/>
    </source>
</evidence>
<name>A0AAE3DAN0_9FIRM</name>
<keyword evidence="2" id="KW-0812">Transmembrane</keyword>
<dbReference type="AlphaFoldDB" id="A0AAE3DAN0"/>
<protein>
    <submittedName>
        <fullName evidence="3">Uncharacterized protein</fullName>
    </submittedName>
</protein>
<evidence type="ECO:0000256" key="2">
    <source>
        <dbReference type="SAM" id="Phobius"/>
    </source>
</evidence>